<dbReference type="OrthoDB" id="2317875at2759"/>
<dbReference type="AlphaFoldDB" id="A0A9N9IVY2"/>
<feature type="non-terminal residue" evidence="1">
    <location>
        <position position="78"/>
    </location>
</feature>
<gene>
    <name evidence="1" type="ORF">FCALED_LOCUS16290</name>
</gene>
<organism evidence="1 2">
    <name type="scientific">Funneliformis caledonium</name>
    <dbReference type="NCBI Taxonomy" id="1117310"/>
    <lineage>
        <taxon>Eukaryota</taxon>
        <taxon>Fungi</taxon>
        <taxon>Fungi incertae sedis</taxon>
        <taxon>Mucoromycota</taxon>
        <taxon>Glomeromycotina</taxon>
        <taxon>Glomeromycetes</taxon>
        <taxon>Glomerales</taxon>
        <taxon>Glomeraceae</taxon>
        <taxon>Funneliformis</taxon>
    </lineage>
</organism>
<protein>
    <submittedName>
        <fullName evidence="1">17079_t:CDS:1</fullName>
    </submittedName>
</protein>
<proteinExistence type="predicted"/>
<dbReference type="EMBL" id="CAJVPQ010018264">
    <property type="protein sequence ID" value="CAG8750620.1"/>
    <property type="molecule type" value="Genomic_DNA"/>
</dbReference>
<reference evidence="1" key="1">
    <citation type="submission" date="2021-06" db="EMBL/GenBank/DDBJ databases">
        <authorList>
            <person name="Kallberg Y."/>
            <person name="Tangrot J."/>
            <person name="Rosling A."/>
        </authorList>
    </citation>
    <scope>NUCLEOTIDE SEQUENCE</scope>
    <source>
        <strain evidence="1">UK204</strain>
    </source>
</reference>
<comment type="caution">
    <text evidence="1">The sequence shown here is derived from an EMBL/GenBank/DDBJ whole genome shotgun (WGS) entry which is preliminary data.</text>
</comment>
<feature type="non-terminal residue" evidence="1">
    <location>
        <position position="1"/>
    </location>
</feature>
<sequence>VKYKTHPEATYTSRLLNFNNLPEPKNSVDYYKQYNDISCMKYSESLNIDFTELKINGSDKMEIALAQVQSTTENFIIN</sequence>
<keyword evidence="2" id="KW-1185">Reference proteome</keyword>
<evidence type="ECO:0000313" key="1">
    <source>
        <dbReference type="EMBL" id="CAG8750620.1"/>
    </source>
</evidence>
<dbReference type="Proteomes" id="UP000789570">
    <property type="component" value="Unassembled WGS sequence"/>
</dbReference>
<name>A0A9N9IVY2_9GLOM</name>
<evidence type="ECO:0000313" key="2">
    <source>
        <dbReference type="Proteomes" id="UP000789570"/>
    </source>
</evidence>
<accession>A0A9N9IVY2</accession>